<feature type="compositionally biased region" description="Basic residues" evidence="1">
    <location>
        <begin position="1"/>
        <end position="11"/>
    </location>
</feature>
<protein>
    <submittedName>
        <fullName evidence="2">CLUMA_CG018497, isoform A</fullName>
    </submittedName>
</protein>
<evidence type="ECO:0000313" key="3">
    <source>
        <dbReference type="Proteomes" id="UP000183832"/>
    </source>
</evidence>
<dbReference type="Proteomes" id="UP000183832">
    <property type="component" value="Unassembled WGS sequence"/>
</dbReference>
<feature type="region of interest" description="Disordered" evidence="1">
    <location>
        <begin position="1"/>
        <end position="22"/>
    </location>
</feature>
<organism evidence="2 3">
    <name type="scientific">Clunio marinus</name>
    <dbReference type="NCBI Taxonomy" id="568069"/>
    <lineage>
        <taxon>Eukaryota</taxon>
        <taxon>Metazoa</taxon>
        <taxon>Ecdysozoa</taxon>
        <taxon>Arthropoda</taxon>
        <taxon>Hexapoda</taxon>
        <taxon>Insecta</taxon>
        <taxon>Pterygota</taxon>
        <taxon>Neoptera</taxon>
        <taxon>Endopterygota</taxon>
        <taxon>Diptera</taxon>
        <taxon>Nematocera</taxon>
        <taxon>Chironomoidea</taxon>
        <taxon>Chironomidae</taxon>
        <taxon>Clunio</taxon>
    </lineage>
</organism>
<evidence type="ECO:0000313" key="2">
    <source>
        <dbReference type="EMBL" id="CRL04929.1"/>
    </source>
</evidence>
<gene>
    <name evidence="2" type="ORF">CLUMA_CG018497</name>
</gene>
<accession>A0A1J1J245</accession>
<evidence type="ECO:0000256" key="1">
    <source>
        <dbReference type="SAM" id="MobiDB-lite"/>
    </source>
</evidence>
<reference evidence="2 3" key="1">
    <citation type="submission" date="2015-04" db="EMBL/GenBank/DDBJ databases">
        <authorList>
            <person name="Syromyatnikov M.Y."/>
            <person name="Popov V.N."/>
        </authorList>
    </citation>
    <scope>NUCLEOTIDE SEQUENCE [LARGE SCALE GENOMIC DNA]</scope>
</reference>
<name>A0A1J1J245_9DIPT</name>
<keyword evidence="3" id="KW-1185">Reference proteome</keyword>
<dbReference type="EMBL" id="CVRI01000064">
    <property type="protein sequence ID" value="CRL04929.1"/>
    <property type="molecule type" value="Genomic_DNA"/>
</dbReference>
<sequence length="100" mass="11659">MFKIKKSKNNGKRPSTYRPVSSEFFTSPEETFNIEGQIQAMDEQIKNFSKNSKINQEGHKEFLRHQEYFLESKLENNKVQKKKLEKKSKLSINSAGSSTQ</sequence>
<proteinExistence type="predicted"/>
<feature type="region of interest" description="Disordered" evidence="1">
    <location>
        <begin position="80"/>
        <end position="100"/>
    </location>
</feature>
<dbReference type="AlphaFoldDB" id="A0A1J1J245"/>